<dbReference type="InterPro" id="IPR007267">
    <property type="entry name" value="GtrA_DPMS_TM"/>
</dbReference>
<dbReference type="Proteomes" id="UP001216253">
    <property type="component" value="Unassembled WGS sequence"/>
</dbReference>
<dbReference type="PANTHER" id="PTHR38459">
    <property type="entry name" value="PROPHAGE BACTOPRENOL-LINKED GLUCOSE TRANSLOCASE HOMOLOG"/>
    <property type="match status" value="1"/>
</dbReference>
<dbReference type="Pfam" id="PF04138">
    <property type="entry name" value="GtrA_DPMS_TM"/>
    <property type="match status" value="1"/>
</dbReference>
<dbReference type="InterPro" id="IPR051401">
    <property type="entry name" value="GtrA_CellWall_Glycosyl"/>
</dbReference>
<keyword evidence="4 6" id="KW-1133">Transmembrane helix</keyword>
<dbReference type="RefSeq" id="WP_275227607.1">
    <property type="nucleotide sequence ID" value="NZ_JARESE010000019.1"/>
</dbReference>
<evidence type="ECO:0000313" key="9">
    <source>
        <dbReference type="Proteomes" id="UP001216253"/>
    </source>
</evidence>
<evidence type="ECO:0000256" key="5">
    <source>
        <dbReference type="ARBA" id="ARBA00023136"/>
    </source>
</evidence>
<protein>
    <submittedName>
        <fullName evidence="8">GtrA family protein</fullName>
    </submittedName>
</protein>
<proteinExistence type="inferred from homology"/>
<comment type="caution">
    <text evidence="8">The sequence shown here is derived from an EMBL/GenBank/DDBJ whole genome shotgun (WGS) entry which is preliminary data.</text>
</comment>
<comment type="similarity">
    <text evidence="2">Belongs to the GtrA family.</text>
</comment>
<feature type="domain" description="GtrA/DPMS transmembrane" evidence="7">
    <location>
        <begin position="6"/>
        <end position="120"/>
    </location>
</feature>
<evidence type="ECO:0000256" key="4">
    <source>
        <dbReference type="ARBA" id="ARBA00022989"/>
    </source>
</evidence>
<dbReference type="EMBL" id="JARESE010000019">
    <property type="protein sequence ID" value="MDE8651510.1"/>
    <property type="molecule type" value="Genomic_DNA"/>
</dbReference>
<evidence type="ECO:0000256" key="3">
    <source>
        <dbReference type="ARBA" id="ARBA00022692"/>
    </source>
</evidence>
<comment type="subcellular location">
    <subcellularLocation>
        <location evidence="1">Membrane</location>
        <topology evidence="1">Multi-pass membrane protein</topology>
    </subcellularLocation>
</comment>
<keyword evidence="9" id="KW-1185">Reference proteome</keyword>
<gene>
    <name evidence="8" type="ORF">PYV00_07235</name>
</gene>
<keyword evidence="3 6" id="KW-0812">Transmembrane</keyword>
<reference evidence="8 9" key="1">
    <citation type="submission" date="2023-03" db="EMBL/GenBank/DDBJ databases">
        <title>NovoSphingobium album sp. nov. isolated from polycyclic aromatic hydrocarbons- and heavy-metal polluted soil.</title>
        <authorList>
            <person name="Liu Z."/>
            <person name="Wang K."/>
        </authorList>
    </citation>
    <scope>NUCLEOTIDE SEQUENCE [LARGE SCALE GENOMIC DNA]</scope>
    <source>
        <strain evidence="8 9">H3SJ31-1</strain>
    </source>
</reference>
<evidence type="ECO:0000256" key="1">
    <source>
        <dbReference type="ARBA" id="ARBA00004141"/>
    </source>
</evidence>
<sequence length="133" mass="13996">MRQLIRFGAVGLVNTLVGLAVIMGLIALGAGDYAANLYGYLVGLALSFVLNRSWTFGVRGAVHWAEVARFLGAVAIAYGLSLAVLTLMRGWGFRESLVGQGAAMITYSGCLLVLSRGFVFPRARAEAGRGKGA</sequence>
<feature type="transmembrane region" description="Helical" evidence="6">
    <location>
        <begin position="37"/>
        <end position="58"/>
    </location>
</feature>
<evidence type="ECO:0000313" key="8">
    <source>
        <dbReference type="EMBL" id="MDE8651510.1"/>
    </source>
</evidence>
<feature type="transmembrane region" description="Helical" evidence="6">
    <location>
        <begin position="70"/>
        <end position="91"/>
    </location>
</feature>
<accession>A0ABT5WN93</accession>
<dbReference type="PANTHER" id="PTHR38459:SF1">
    <property type="entry name" value="PROPHAGE BACTOPRENOL-LINKED GLUCOSE TRANSLOCASE HOMOLOG"/>
    <property type="match status" value="1"/>
</dbReference>
<evidence type="ECO:0000256" key="6">
    <source>
        <dbReference type="SAM" id="Phobius"/>
    </source>
</evidence>
<organism evidence="8 9">
    <name type="scientific">Novosphingobium album</name>
    <name type="common">ex Liu et al. 2023</name>
    <dbReference type="NCBI Taxonomy" id="3031130"/>
    <lineage>
        <taxon>Bacteria</taxon>
        <taxon>Pseudomonadati</taxon>
        <taxon>Pseudomonadota</taxon>
        <taxon>Alphaproteobacteria</taxon>
        <taxon>Sphingomonadales</taxon>
        <taxon>Sphingomonadaceae</taxon>
        <taxon>Novosphingobium</taxon>
    </lineage>
</organism>
<keyword evidence="5 6" id="KW-0472">Membrane</keyword>
<evidence type="ECO:0000259" key="7">
    <source>
        <dbReference type="Pfam" id="PF04138"/>
    </source>
</evidence>
<name>A0ABT5WN93_9SPHN</name>
<feature type="transmembrane region" description="Helical" evidence="6">
    <location>
        <begin position="97"/>
        <end position="119"/>
    </location>
</feature>
<evidence type="ECO:0000256" key="2">
    <source>
        <dbReference type="ARBA" id="ARBA00009399"/>
    </source>
</evidence>
<feature type="transmembrane region" description="Helical" evidence="6">
    <location>
        <begin position="7"/>
        <end position="31"/>
    </location>
</feature>